<dbReference type="Proteomes" id="UP000615446">
    <property type="component" value="Unassembled WGS sequence"/>
</dbReference>
<dbReference type="SUPFAM" id="SSF56112">
    <property type="entry name" value="Protein kinase-like (PK-like)"/>
    <property type="match status" value="2"/>
</dbReference>
<reference evidence="16 18" key="1">
    <citation type="submission" date="2017-11" db="EMBL/GenBank/DDBJ databases">
        <title>The genome of Rhizophagus clarus HR1 reveals common genetic basis of auxotrophy among arbuscular mycorrhizal fungi.</title>
        <authorList>
            <person name="Kobayashi Y."/>
        </authorList>
    </citation>
    <scope>NUCLEOTIDE SEQUENCE [LARGE SCALE GENOMIC DNA]</scope>
    <source>
        <strain evidence="16 18">HR1</strain>
    </source>
</reference>
<gene>
    <name evidence="17" type="ORF">RCL2_002407400</name>
    <name evidence="16" type="ORF">RclHR1_00500017</name>
</gene>
<dbReference type="InterPro" id="IPR019821">
    <property type="entry name" value="Kinesin_motor_CS"/>
</dbReference>
<evidence type="ECO:0000256" key="12">
    <source>
        <dbReference type="PROSITE-ProRule" id="PRU10141"/>
    </source>
</evidence>
<evidence type="ECO:0000256" key="10">
    <source>
        <dbReference type="ARBA" id="ARBA00023212"/>
    </source>
</evidence>
<evidence type="ECO:0000259" key="14">
    <source>
        <dbReference type="PROSITE" id="PS50011"/>
    </source>
</evidence>
<dbReference type="PROSITE" id="PS00107">
    <property type="entry name" value="PROTEIN_KINASE_ATP"/>
    <property type="match status" value="1"/>
</dbReference>
<dbReference type="SUPFAM" id="SSF52540">
    <property type="entry name" value="P-loop containing nucleoside triphosphate hydrolases"/>
    <property type="match status" value="1"/>
</dbReference>
<dbReference type="InterPro" id="IPR036961">
    <property type="entry name" value="Kinesin_motor_dom_sf"/>
</dbReference>
<evidence type="ECO:0000256" key="3">
    <source>
        <dbReference type="ARBA" id="ARBA00022448"/>
    </source>
</evidence>
<keyword evidence="5" id="KW-0493">Microtubule</keyword>
<dbReference type="GO" id="GO:0005524">
    <property type="term" value="F:ATP binding"/>
    <property type="evidence" value="ECO:0007669"/>
    <property type="project" value="UniProtKB-UniRule"/>
</dbReference>
<dbReference type="InterPro" id="IPR001245">
    <property type="entry name" value="Ser-Thr/Tyr_kinase_cat_dom"/>
</dbReference>
<dbReference type="PROSITE" id="PS50067">
    <property type="entry name" value="KINESIN_MOTOR_2"/>
    <property type="match status" value="1"/>
</dbReference>
<keyword evidence="6 11" id="KW-0547">Nucleotide-binding</keyword>
<organism evidence="16 18">
    <name type="scientific">Rhizophagus clarus</name>
    <dbReference type="NCBI Taxonomy" id="94130"/>
    <lineage>
        <taxon>Eukaryota</taxon>
        <taxon>Fungi</taxon>
        <taxon>Fungi incertae sedis</taxon>
        <taxon>Mucoromycota</taxon>
        <taxon>Glomeromycotina</taxon>
        <taxon>Glomeromycetes</taxon>
        <taxon>Glomerales</taxon>
        <taxon>Glomeraceae</taxon>
        <taxon>Rhizophagus</taxon>
    </lineage>
</organism>
<feature type="domain" description="Protein kinase" evidence="14">
    <location>
        <begin position="774"/>
        <end position="1030"/>
    </location>
</feature>
<proteinExistence type="inferred from homology"/>
<evidence type="ECO:0000313" key="17">
    <source>
        <dbReference type="EMBL" id="GES97483.1"/>
    </source>
</evidence>
<evidence type="ECO:0000259" key="15">
    <source>
        <dbReference type="PROSITE" id="PS50067"/>
    </source>
</evidence>
<dbReference type="InterPro" id="IPR008266">
    <property type="entry name" value="Tyr_kinase_AS"/>
</dbReference>
<dbReference type="OrthoDB" id="3176171at2759"/>
<evidence type="ECO:0000313" key="18">
    <source>
        <dbReference type="Proteomes" id="UP000247702"/>
    </source>
</evidence>
<evidence type="ECO:0000256" key="5">
    <source>
        <dbReference type="ARBA" id="ARBA00022701"/>
    </source>
</evidence>
<dbReference type="GO" id="GO:0047496">
    <property type="term" value="P:vesicle transport along microtubule"/>
    <property type="evidence" value="ECO:0007669"/>
    <property type="project" value="UniProtKB-ARBA"/>
</dbReference>
<dbReference type="STRING" id="94130.A0A2Z6SE14"/>
<dbReference type="EMBL" id="BLAL01000259">
    <property type="protein sequence ID" value="GES97483.1"/>
    <property type="molecule type" value="Genomic_DNA"/>
</dbReference>
<comment type="caution">
    <text evidence="16">The sequence shown here is derived from an EMBL/GenBank/DDBJ whole genome shotgun (WGS) entry which is preliminary data.</text>
</comment>
<dbReference type="PANTHER" id="PTHR47117">
    <property type="entry name" value="STAR-RELATED LIPID TRANSFER PROTEIN 9"/>
    <property type="match status" value="1"/>
</dbReference>
<keyword evidence="4" id="KW-0963">Cytoplasm</keyword>
<accession>A0A2Z6SE14</accession>
<name>A0A2Z6SE14_9GLOM</name>
<comment type="similarity">
    <text evidence="11">Belongs to the TRAFAC class myosin-kinesin ATPase superfamily. Kinesin family.</text>
</comment>
<dbReference type="InterPro" id="IPR000719">
    <property type="entry name" value="Prot_kinase_dom"/>
</dbReference>
<keyword evidence="8" id="KW-0175">Coiled coil</keyword>
<dbReference type="PROSITE" id="PS50011">
    <property type="entry name" value="PROTEIN_KINASE_DOM"/>
    <property type="match status" value="2"/>
</dbReference>
<dbReference type="AlphaFoldDB" id="A0A2Z6SE14"/>
<comment type="similarity">
    <text evidence="2">Belongs to the protein kinase superfamily. TKL Ser/Thr protein kinase family. ROCO subfamily.</text>
</comment>
<dbReference type="PRINTS" id="PR00380">
    <property type="entry name" value="KINESINHEAVY"/>
</dbReference>
<evidence type="ECO:0000256" key="1">
    <source>
        <dbReference type="ARBA" id="ARBA00004245"/>
    </source>
</evidence>
<dbReference type="CDD" id="cd01365">
    <property type="entry name" value="KISc_KIF1A_KIF1B"/>
    <property type="match status" value="1"/>
</dbReference>
<keyword evidence="3" id="KW-0813">Transport</keyword>
<protein>
    <submittedName>
        <fullName evidence="17">Kinesin-domain-containing protein</fullName>
    </submittedName>
</protein>
<dbReference type="PRINTS" id="PR00109">
    <property type="entry name" value="TYRKINASE"/>
</dbReference>
<dbReference type="GO" id="GO:0005546">
    <property type="term" value="F:phosphatidylinositol-4,5-bisphosphate binding"/>
    <property type="evidence" value="ECO:0007669"/>
    <property type="project" value="UniProtKB-ARBA"/>
</dbReference>
<evidence type="ECO:0000256" key="4">
    <source>
        <dbReference type="ARBA" id="ARBA00022490"/>
    </source>
</evidence>
<evidence type="ECO:0000256" key="6">
    <source>
        <dbReference type="ARBA" id="ARBA00022741"/>
    </source>
</evidence>
<dbReference type="GO" id="GO:0008574">
    <property type="term" value="F:plus-end-directed microtubule motor activity"/>
    <property type="evidence" value="ECO:0007669"/>
    <property type="project" value="UniProtKB-ARBA"/>
</dbReference>
<keyword evidence="10" id="KW-0206">Cytoskeleton</keyword>
<feature type="domain" description="Kinesin motor" evidence="15">
    <location>
        <begin position="5"/>
        <end position="357"/>
    </location>
</feature>
<dbReference type="PROSITE" id="PS00411">
    <property type="entry name" value="KINESIN_MOTOR_1"/>
    <property type="match status" value="1"/>
</dbReference>
<evidence type="ECO:0000256" key="7">
    <source>
        <dbReference type="ARBA" id="ARBA00022840"/>
    </source>
</evidence>
<evidence type="ECO:0000256" key="8">
    <source>
        <dbReference type="ARBA" id="ARBA00023054"/>
    </source>
</evidence>
<dbReference type="Pfam" id="PF07714">
    <property type="entry name" value="PK_Tyr_Ser-Thr"/>
    <property type="match status" value="2"/>
</dbReference>
<reference evidence="17" key="2">
    <citation type="submission" date="2019-10" db="EMBL/GenBank/DDBJ databases">
        <title>Conservation and host-specific expression of non-tandemly repeated heterogenous ribosome RNA gene in arbuscular mycorrhizal fungi.</title>
        <authorList>
            <person name="Maeda T."/>
            <person name="Kobayashi Y."/>
            <person name="Nakagawa T."/>
            <person name="Ezawa T."/>
            <person name="Yamaguchi K."/>
            <person name="Bino T."/>
            <person name="Nishimoto Y."/>
            <person name="Shigenobu S."/>
            <person name="Kawaguchi M."/>
        </authorList>
    </citation>
    <scope>NUCLEOTIDE SEQUENCE</scope>
    <source>
        <strain evidence="17">HR1</strain>
    </source>
</reference>
<dbReference type="GO" id="GO:0008017">
    <property type="term" value="F:microtubule binding"/>
    <property type="evidence" value="ECO:0007669"/>
    <property type="project" value="InterPro"/>
</dbReference>
<keyword evidence="9 11" id="KW-0505">Motor protein</keyword>
<dbReference type="GO" id="GO:0005874">
    <property type="term" value="C:microtubule"/>
    <property type="evidence" value="ECO:0007669"/>
    <property type="project" value="UniProtKB-KW"/>
</dbReference>
<feature type="binding site" evidence="12">
    <location>
        <position position="802"/>
    </location>
    <ligand>
        <name>ATP</name>
        <dbReference type="ChEBI" id="CHEBI:30616"/>
    </ligand>
</feature>
<comment type="subcellular location">
    <subcellularLocation>
        <location evidence="1">Cytoplasm</location>
        <location evidence="1">Cytoskeleton</location>
    </subcellularLocation>
</comment>
<dbReference type="InterPro" id="IPR001752">
    <property type="entry name" value="Kinesin_motor_dom"/>
</dbReference>
<dbReference type="Gene3D" id="3.40.850.10">
    <property type="entry name" value="Kinesin motor domain"/>
    <property type="match status" value="1"/>
</dbReference>
<evidence type="ECO:0000256" key="13">
    <source>
        <dbReference type="SAM" id="MobiDB-lite"/>
    </source>
</evidence>
<evidence type="ECO:0000313" key="16">
    <source>
        <dbReference type="EMBL" id="GBC03169.1"/>
    </source>
</evidence>
<dbReference type="GO" id="GO:0004672">
    <property type="term" value="F:protein kinase activity"/>
    <property type="evidence" value="ECO:0007669"/>
    <property type="project" value="InterPro"/>
</dbReference>
<dbReference type="InterPro" id="IPR011009">
    <property type="entry name" value="Kinase-like_dom_sf"/>
</dbReference>
<evidence type="ECO:0000256" key="9">
    <source>
        <dbReference type="ARBA" id="ARBA00023175"/>
    </source>
</evidence>
<dbReference type="PROSITE" id="PS00109">
    <property type="entry name" value="PROTEIN_KINASE_TYR"/>
    <property type="match status" value="1"/>
</dbReference>
<dbReference type="InterPro" id="IPR027417">
    <property type="entry name" value="P-loop_NTPase"/>
</dbReference>
<sequence length="1068" mass="123040">MGSRNIKVVVRCRPLNSREIARGAKCLIRMDRNQTIITRPDINDPGNAKVAKRFGIEDMKSFTFDESYWSFDKNDPNYVTQTMLYEDLGKEFLDHAFEGYNTCIFAYGQTGAGKTYTMMGYGEDKGIIPLTCCELFNRINNNLDPELTYQVQVSYIEIYNERVRDLLSPRNKTNLKVREHPALGPYVEDLSKLIVNSFDDIENLLDEGNKLRTVAATNMNEASNRSHAIFTLLVTQQRYDFQTNMDTEKVSRISLVDLAGSERANSTGAIRTRLKEGANINKSLTTFGKVIAALAEQSFDKKKKKESLVPYRDSVLTWLLKDSLGGNSKTAMIAAISPADYDETLSTLRYADAAKRIKNIAVVNEDPNARLIRELKEELQMLDSSKLGGDLKKIRSARRTRPDSRNSDFDDSSNETYETIDNPYSPENKLKNTLHGLKKIDSKDLALLTREKSDNKRGKHPNYVMKRSYRGQEVACKPFSMIDDNMKSDLKNHFNILRKLSGCNNILRFFGVSKIDDVDVMIFEWAKLGTLKELYEKKGIQWHHKVQIALKICRGLIFLQNANILHHDLRCENILMTESLEPKIYNFNLARYAYGETTTLSEEINNALRWLAPEKLINFKAKYTTQCEIFSFGILLWELAFEKIPYRSLKVDEIKEFVIKGGREIIEFGDSTPEISKLQEDYKKIIVDAWKDDPQERISFLEALDILEELESSIYYTETSSIKELYTDITEEDNDQKRQLENFNKTNKKDVIAEEWIKKKMEEEDINYFEYSEFSKFIEIGKGGFGIVFKAETNDKKQVALKGLRDSITDENVVKNFVKELKLLRMVSYHDNINRFLGITKDNVGYVMVLEYANEGNLRDYLKKNFDSLQWENKIQMALDITCGLICLHSKNIIHRDLHSKNILVSNGKLSIADLGLSKQLTEVTSNSISNRMGIIEYVEPQCLRNVNYVKDKRSDIYSLGVLLWEITSGRPPFCYTVERDLLCYHIGRENLREEPIEGTPLEYQQLYQKCWDVDPEKRPDISQVYNEILNQSNANEQSEDLLVTSNTNDLNIQSGQSELYIKTESVD</sequence>
<feature type="domain" description="Protein kinase" evidence="14">
    <location>
        <begin position="434"/>
        <end position="716"/>
    </location>
</feature>
<dbReference type="PANTHER" id="PTHR47117:SF10">
    <property type="entry name" value="KINESIN-LIKE PROTEIN KIF1B"/>
    <property type="match status" value="1"/>
</dbReference>
<dbReference type="FunFam" id="3.40.850.10:FF:000047">
    <property type="entry name" value="Kinesin family protein"/>
    <property type="match status" value="1"/>
</dbReference>
<feature type="region of interest" description="Disordered" evidence="13">
    <location>
        <begin position="393"/>
        <end position="428"/>
    </location>
</feature>
<dbReference type="EMBL" id="BEXD01003871">
    <property type="protein sequence ID" value="GBC03169.1"/>
    <property type="molecule type" value="Genomic_DNA"/>
</dbReference>
<keyword evidence="18" id="KW-1185">Reference proteome</keyword>
<evidence type="ECO:0000256" key="11">
    <source>
        <dbReference type="PROSITE-ProRule" id="PRU00283"/>
    </source>
</evidence>
<keyword evidence="7 11" id="KW-0067">ATP-binding</keyword>
<feature type="binding site" evidence="11">
    <location>
        <begin position="108"/>
        <end position="115"/>
    </location>
    <ligand>
        <name>ATP</name>
        <dbReference type="ChEBI" id="CHEBI:30616"/>
    </ligand>
</feature>
<dbReference type="Pfam" id="PF00225">
    <property type="entry name" value="Kinesin"/>
    <property type="match status" value="1"/>
</dbReference>
<dbReference type="InterPro" id="IPR017441">
    <property type="entry name" value="Protein_kinase_ATP_BS"/>
</dbReference>
<dbReference type="Proteomes" id="UP000247702">
    <property type="component" value="Unassembled WGS sequence"/>
</dbReference>
<evidence type="ECO:0000256" key="2">
    <source>
        <dbReference type="ARBA" id="ARBA00008171"/>
    </source>
</evidence>
<dbReference type="SMART" id="SM00129">
    <property type="entry name" value="KISc"/>
    <property type="match status" value="1"/>
</dbReference>
<dbReference type="Gene3D" id="1.10.510.10">
    <property type="entry name" value="Transferase(Phosphotransferase) domain 1"/>
    <property type="match status" value="2"/>
</dbReference>